<evidence type="ECO:0000259" key="2">
    <source>
        <dbReference type="Pfam" id="PF01145"/>
    </source>
</evidence>
<comment type="subcellular location">
    <subcellularLocation>
        <location evidence="1">Membrane</location>
        <topology evidence="1">Single-pass membrane protein</topology>
    </subcellularLocation>
</comment>
<keyword evidence="4" id="KW-1185">Reference proteome</keyword>
<keyword evidence="3" id="KW-0645">Protease</keyword>
<dbReference type="SUPFAM" id="SSF117892">
    <property type="entry name" value="Band 7/SPFH domain"/>
    <property type="match status" value="1"/>
</dbReference>
<dbReference type="PANTHER" id="PTHR23222">
    <property type="entry name" value="PROHIBITIN"/>
    <property type="match status" value="1"/>
</dbReference>
<dbReference type="InterPro" id="IPR000163">
    <property type="entry name" value="Prohibitin"/>
</dbReference>
<dbReference type="GO" id="GO:0016020">
    <property type="term" value="C:membrane"/>
    <property type="evidence" value="ECO:0007669"/>
    <property type="project" value="UniProtKB-SubCell"/>
</dbReference>
<comment type="caution">
    <text evidence="3">The sequence shown here is derived from an EMBL/GenBank/DDBJ whole genome shotgun (WGS) entry which is preliminary data.</text>
</comment>
<dbReference type="InterPro" id="IPR036013">
    <property type="entry name" value="Band_7/SPFH_dom_sf"/>
</dbReference>
<feature type="domain" description="Band 7" evidence="2">
    <location>
        <begin position="10"/>
        <end position="119"/>
    </location>
</feature>
<proteinExistence type="predicted"/>
<dbReference type="InterPro" id="IPR001107">
    <property type="entry name" value="Band_7"/>
</dbReference>
<reference evidence="3 4" key="1">
    <citation type="submission" date="2016-05" db="EMBL/GenBank/DDBJ databases">
        <title>Single-cell genome of chain-forming Candidatus Thiomargarita nelsonii and comparison to other large sulfur-oxidizing bacteria.</title>
        <authorList>
            <person name="Winkel M."/>
            <person name="Salman V."/>
            <person name="Woyke T."/>
            <person name="Schulz-Vogt H."/>
            <person name="Richter M."/>
            <person name="Flood B."/>
            <person name="Bailey J."/>
            <person name="Amann R."/>
            <person name="Mussmann M."/>
        </authorList>
    </citation>
    <scope>NUCLEOTIDE SEQUENCE [LARGE SCALE GENOMIC DNA]</scope>
    <source>
        <strain evidence="3 4">THI036</strain>
    </source>
</reference>
<accession>A0A176RZ51</accession>
<dbReference type="PANTHER" id="PTHR23222:SF0">
    <property type="entry name" value="PROHIBITIN 1"/>
    <property type="match status" value="1"/>
</dbReference>
<dbReference type="AlphaFoldDB" id="A0A176RZ51"/>
<evidence type="ECO:0000313" key="3">
    <source>
        <dbReference type="EMBL" id="OAD21035.1"/>
    </source>
</evidence>
<dbReference type="Pfam" id="PF01145">
    <property type="entry name" value="Band_7"/>
    <property type="match status" value="1"/>
</dbReference>
<name>A0A176RZ51_9GAMM</name>
<dbReference type="GO" id="GO:0008233">
    <property type="term" value="F:peptidase activity"/>
    <property type="evidence" value="ECO:0007669"/>
    <property type="project" value="UniProtKB-KW"/>
</dbReference>
<protein>
    <submittedName>
        <fullName evidence="3">Membrane protease subunit stomatin/prohibitin-like protein</fullName>
    </submittedName>
</protein>
<organism evidence="3 4">
    <name type="scientific">Candidatus Thiomargarita nelsonii</name>
    <dbReference type="NCBI Taxonomy" id="1003181"/>
    <lineage>
        <taxon>Bacteria</taxon>
        <taxon>Pseudomonadati</taxon>
        <taxon>Pseudomonadota</taxon>
        <taxon>Gammaproteobacteria</taxon>
        <taxon>Thiotrichales</taxon>
        <taxon>Thiotrichaceae</taxon>
        <taxon>Thiomargarita</taxon>
    </lineage>
</organism>
<feature type="non-terminal residue" evidence="3">
    <location>
        <position position="137"/>
    </location>
</feature>
<dbReference type="CDD" id="cd03401">
    <property type="entry name" value="SPFH_prohibitin"/>
    <property type="match status" value="1"/>
</dbReference>
<dbReference type="GO" id="GO:0006508">
    <property type="term" value="P:proteolysis"/>
    <property type="evidence" value="ECO:0007669"/>
    <property type="project" value="UniProtKB-KW"/>
</dbReference>
<sequence>MFFWNRIVITINSGEAGVLYQRLFGGTVTDFVYDEGIHLVLPWDTMYIYNVRIQTKLHDFEVLTNRGLPITLTLAIRYRPEYETVGLLHQQVGPDYVNTIIVPQIESELRKQIGHYNPEAWRRGFRKSIISGYGLAA</sequence>
<evidence type="ECO:0000313" key="4">
    <source>
        <dbReference type="Proteomes" id="UP000076962"/>
    </source>
</evidence>
<dbReference type="EMBL" id="LUTY01001922">
    <property type="protein sequence ID" value="OAD21035.1"/>
    <property type="molecule type" value="Genomic_DNA"/>
</dbReference>
<keyword evidence="3" id="KW-0378">Hydrolase</keyword>
<evidence type="ECO:0000256" key="1">
    <source>
        <dbReference type="ARBA" id="ARBA00004167"/>
    </source>
</evidence>
<dbReference type="Proteomes" id="UP000076962">
    <property type="component" value="Unassembled WGS sequence"/>
</dbReference>
<gene>
    <name evidence="3" type="ORF">THIOM_003214</name>
</gene>